<feature type="coiled-coil region" evidence="5">
    <location>
        <begin position="72"/>
        <end position="144"/>
    </location>
</feature>
<dbReference type="Pfam" id="PF07679">
    <property type="entry name" value="I-set"/>
    <property type="match status" value="10"/>
</dbReference>
<feature type="domain" description="Ig-like" evidence="7">
    <location>
        <begin position="723"/>
        <end position="808"/>
    </location>
</feature>
<feature type="domain" description="Ig-like" evidence="7">
    <location>
        <begin position="842"/>
        <end position="930"/>
    </location>
</feature>
<name>A0ABN8HL88_9NEOP</name>
<dbReference type="Gene3D" id="2.60.40.10">
    <property type="entry name" value="Immunoglobulins"/>
    <property type="match status" value="11"/>
</dbReference>
<dbReference type="CDD" id="cd00063">
    <property type="entry name" value="FN3"/>
    <property type="match status" value="1"/>
</dbReference>
<proteinExistence type="predicted"/>
<feature type="domain" description="Ig-like" evidence="7">
    <location>
        <begin position="1384"/>
        <end position="1474"/>
    </location>
</feature>
<dbReference type="InterPro" id="IPR007110">
    <property type="entry name" value="Ig-like_dom"/>
</dbReference>
<organism evidence="9 10">
    <name type="scientific">Iphiclides podalirius</name>
    <name type="common">scarce swallowtail</name>
    <dbReference type="NCBI Taxonomy" id="110791"/>
    <lineage>
        <taxon>Eukaryota</taxon>
        <taxon>Metazoa</taxon>
        <taxon>Ecdysozoa</taxon>
        <taxon>Arthropoda</taxon>
        <taxon>Hexapoda</taxon>
        <taxon>Insecta</taxon>
        <taxon>Pterygota</taxon>
        <taxon>Neoptera</taxon>
        <taxon>Endopterygota</taxon>
        <taxon>Lepidoptera</taxon>
        <taxon>Glossata</taxon>
        <taxon>Ditrysia</taxon>
        <taxon>Papilionoidea</taxon>
        <taxon>Papilionidae</taxon>
        <taxon>Papilioninae</taxon>
        <taxon>Iphiclides</taxon>
    </lineage>
</organism>
<evidence type="ECO:0000259" key="7">
    <source>
        <dbReference type="PROSITE" id="PS50835"/>
    </source>
</evidence>
<reference evidence="9" key="1">
    <citation type="submission" date="2022-03" db="EMBL/GenBank/DDBJ databases">
        <authorList>
            <person name="Martin H S."/>
        </authorList>
    </citation>
    <scope>NUCLEOTIDE SEQUENCE</scope>
</reference>
<dbReference type="SUPFAM" id="SSF48726">
    <property type="entry name" value="Immunoglobulin"/>
    <property type="match status" value="10"/>
</dbReference>
<evidence type="ECO:0000256" key="3">
    <source>
        <dbReference type="ARBA" id="ARBA00023157"/>
    </source>
</evidence>
<feature type="domain" description="Fibronectin type-III" evidence="8">
    <location>
        <begin position="1068"/>
        <end position="1164"/>
    </location>
</feature>
<feature type="domain" description="Ig-like" evidence="7">
    <location>
        <begin position="1616"/>
        <end position="1704"/>
    </location>
</feature>
<gene>
    <name evidence="9" type="ORF">IPOD504_LOCUS659</name>
</gene>
<dbReference type="PANTHER" id="PTHR45080">
    <property type="entry name" value="CONTACTIN 5"/>
    <property type="match status" value="1"/>
</dbReference>
<feature type="domain" description="Ig-like" evidence="7">
    <location>
        <begin position="606"/>
        <end position="711"/>
    </location>
</feature>
<dbReference type="SMART" id="SM00409">
    <property type="entry name" value="IG"/>
    <property type="match status" value="10"/>
</dbReference>
<keyword evidence="10" id="KW-1185">Reference proteome</keyword>
<dbReference type="PROSITE" id="PS50835">
    <property type="entry name" value="IG_LIKE"/>
    <property type="match status" value="9"/>
</dbReference>
<dbReference type="EMBL" id="OW152813">
    <property type="protein sequence ID" value="CAH2035687.1"/>
    <property type="molecule type" value="Genomic_DNA"/>
</dbReference>
<feature type="domain" description="Ig-like" evidence="7">
    <location>
        <begin position="1761"/>
        <end position="1850"/>
    </location>
</feature>
<dbReference type="InterPro" id="IPR013098">
    <property type="entry name" value="Ig_I-set"/>
</dbReference>
<dbReference type="SMART" id="SM00060">
    <property type="entry name" value="FN3"/>
    <property type="match status" value="1"/>
</dbReference>
<keyword evidence="2" id="KW-0677">Repeat</keyword>
<evidence type="ECO:0000256" key="4">
    <source>
        <dbReference type="ARBA" id="ARBA00023319"/>
    </source>
</evidence>
<feature type="coiled-coil region" evidence="5">
    <location>
        <begin position="545"/>
        <end position="594"/>
    </location>
</feature>
<feature type="non-terminal residue" evidence="9">
    <location>
        <position position="1871"/>
    </location>
</feature>
<evidence type="ECO:0000313" key="9">
    <source>
        <dbReference type="EMBL" id="CAH2035687.1"/>
    </source>
</evidence>
<keyword evidence="3" id="KW-1015">Disulfide bond</keyword>
<dbReference type="InterPro" id="IPR036116">
    <property type="entry name" value="FN3_sf"/>
</dbReference>
<keyword evidence="5" id="KW-0175">Coiled coil</keyword>
<dbReference type="PROSITE" id="PS50853">
    <property type="entry name" value="FN3"/>
    <property type="match status" value="1"/>
</dbReference>
<feature type="domain" description="Ig-like" evidence="7">
    <location>
        <begin position="1285"/>
        <end position="1367"/>
    </location>
</feature>
<dbReference type="PANTHER" id="PTHR45080:SF8">
    <property type="entry name" value="IG-LIKE DOMAIN-CONTAINING PROTEIN"/>
    <property type="match status" value="1"/>
</dbReference>
<evidence type="ECO:0000259" key="8">
    <source>
        <dbReference type="PROSITE" id="PS50853"/>
    </source>
</evidence>
<dbReference type="SMART" id="SM00408">
    <property type="entry name" value="IGc2"/>
    <property type="match status" value="9"/>
</dbReference>
<dbReference type="InterPro" id="IPR050958">
    <property type="entry name" value="Cell_Adh-Cytoskel_Orgn"/>
</dbReference>
<feature type="domain" description="Ig-like" evidence="7">
    <location>
        <begin position="1501"/>
        <end position="1592"/>
    </location>
</feature>
<evidence type="ECO:0000313" key="10">
    <source>
        <dbReference type="Proteomes" id="UP000837857"/>
    </source>
</evidence>
<sequence>MTNKEIGKIINHIEEFTSQDSGEVIIENDTSDKNIALNQDKNYKETEDAYDTDSILTFLQHRIESVQQVNSMQRLTSLLQEVSDKIDTSSAEKSAEDIENLENNLDEIQAVIIEIKRDYDGSANDVLNETLEDLECSVRSVQLQIHEDSPPEFLKEACATLHLLVTNMAAIQNVEAIQTTPYQAKLETILQTCSSDTEKTIKLLDAALNLSPNDEVELDNLFPNLSELKLILKSLKSNFNENIEIIIEKGESMQSDKAEDNSVQINDQDSNVKATFAAGQNDQIPENASEVKLDDNDDDVLSYQKIGLHLSDKTYKENVIETERSKEITGESKQNLSSDSNDKECTTNEEILDKIEVKQDRLSGTDQIHKMEEDADVELPVQENINSNITDSQNTGIENQNVEIQNTEVSELSDTVENEVMEMLGKKYLQNVIETERNIEITGEIKQNLSGDSNENQYTSLEEKLDKNELKQDMRSVTDQKYKFQNDLNVELPVQENINNNSTDSQNTCIDSQYVEVQNTEISELNETEENEVTEILDKKYLRTVTEAERTKEMTEEIKENLSGESNDKECTTIEEKLEKTELKQDRLANTEQKYKMEEDVDVELPVQENINSNITDSQNTGIENQNVEIQNTEVSELSDTVENEVMEMLEPKVVWYKNGAPLDNKLKYRTKFLDGLLTMEVLNAVPSDSAEYSCTVETDSGSVSTSANLKVYPIFEASPIPPTFTRSIRDKYHLAEDELVLECRIRGQPLPTIKWLKDNTFIESSERHQAFYLADGVCRLSISKPTSEDSGKYTCKAENSMWSDEISHIVTFTGKERWTRPHLTSLERSRLNHQTFEAHRPHFTNVLTDYKVAKGGTIGLQVEIKGSPVRVEWLREGCSITEIYRNAQTFVDHGLYTLALSDVTEKESGIYTCRAWSNHGNVDMNAAITVVVPNEIDGKPAVIIGRPQKDIIISIGEDLNISFRVQGEPKPKVTFMKGIRDITNSQRVCKMTSDDYVKFTLKRSVISDAGTYCILARNSYGCDRVFVTVAVRQRASSENLISDWTYPMDDSMIVASERRFKTVPNRIPGEPSVVDGGNNWVSLAWPKPDPGNGVPVQAYKIESWLLGKEGGARWTELGITPLNSFDVFNLKQGEEYHFRITPKNRHGWGESVQTTSPVGVGLAGDRPEFVDILPGQLKVLVGETATLKCSFKGKPIPEIVWMKNGHEIDEDDKRFNTTLGEYESSLTIDGVQIEDEARYSCEATNIHGRASTYARVAVVTDRLLWEADAKLKRERSADDGECPPQFTMRLRDRRVQATYPVRLTCQVIGRPPPVITWFKDGEEVVFDSRHTKSQDELFHTLEIAPTHLEDGGTYEAMARNSSGAISCHCNLVVDKGIRAYIAPEFCCGMQPLYQIGVGEELRISAVVEAYPSVGVTWYRDGTRLRPSRRAVMTLDRDGQIELAVASVTHRDAGIYTCTASNEVGKASTSGKVEVMGDNAEGSSPVLPTLICPDVPYSKEPTFIRKPRSSEAREGDTVIIECEVIGDPKPDVYWLRDFLRPDYYRDASHFRRVGAGPEYRFEIPHAKLDYTGAYSVVARNRHGEAKAVISLQILAKDPTSSEETHNVRYGRVEVIPRFERELTDLLSHDGDAVEFECRVSGNPEPDVKWYHYSEFIRDCSDFETTYELGTARLKIRQVTADDEGTYTCEARNSLGKAKTSACLIVYPPGEPNTLSQRLRRPPALLSSTSTPRSTPARSMSRTRTPGPDMRSLCSPAREIAPKFYTYPFNKVAEEGETVVFQCAVKGLPAPWATWDKDGMVIMPSSRIAIKEKDEMLRILEIEEVRSEDVGLYRVTLENDYGRAEASARLEVISHSGKFYSGERRSVLSRRL</sequence>
<evidence type="ECO:0000256" key="6">
    <source>
        <dbReference type="SAM" id="MobiDB-lite"/>
    </source>
</evidence>
<keyword evidence="4" id="KW-0393">Immunoglobulin domain</keyword>
<dbReference type="InterPro" id="IPR013783">
    <property type="entry name" value="Ig-like_fold"/>
</dbReference>
<protein>
    <recommendedName>
        <fullName evidence="11">Titin</fullName>
    </recommendedName>
</protein>
<dbReference type="InterPro" id="IPR036179">
    <property type="entry name" value="Ig-like_dom_sf"/>
</dbReference>
<feature type="domain" description="Ig-like" evidence="7">
    <location>
        <begin position="1168"/>
        <end position="1258"/>
    </location>
</feature>
<feature type="compositionally biased region" description="Low complexity" evidence="6">
    <location>
        <begin position="1721"/>
        <end position="1745"/>
    </location>
</feature>
<dbReference type="InterPro" id="IPR003599">
    <property type="entry name" value="Ig_sub"/>
</dbReference>
<evidence type="ECO:0000256" key="1">
    <source>
        <dbReference type="ARBA" id="ARBA00022729"/>
    </source>
</evidence>
<feature type="region of interest" description="Disordered" evidence="6">
    <location>
        <begin position="323"/>
        <end position="345"/>
    </location>
</feature>
<evidence type="ECO:0000256" key="5">
    <source>
        <dbReference type="SAM" id="Coils"/>
    </source>
</evidence>
<evidence type="ECO:0008006" key="11">
    <source>
        <dbReference type="Google" id="ProtNLM"/>
    </source>
</evidence>
<feature type="region of interest" description="Disordered" evidence="6">
    <location>
        <begin position="1713"/>
        <end position="1752"/>
    </location>
</feature>
<keyword evidence="1" id="KW-0732">Signal</keyword>
<dbReference type="Pfam" id="PF00041">
    <property type="entry name" value="fn3"/>
    <property type="match status" value="1"/>
</dbReference>
<accession>A0ABN8HL88</accession>
<dbReference type="InterPro" id="IPR003598">
    <property type="entry name" value="Ig_sub2"/>
</dbReference>
<evidence type="ECO:0000256" key="2">
    <source>
        <dbReference type="ARBA" id="ARBA00022737"/>
    </source>
</evidence>
<dbReference type="SUPFAM" id="SSF49265">
    <property type="entry name" value="Fibronectin type III"/>
    <property type="match status" value="1"/>
</dbReference>
<dbReference type="InterPro" id="IPR003961">
    <property type="entry name" value="FN3_dom"/>
</dbReference>
<dbReference type="Proteomes" id="UP000837857">
    <property type="component" value="Chromosome 1"/>
</dbReference>